<evidence type="ECO:0000256" key="5">
    <source>
        <dbReference type="ARBA" id="ARBA00022777"/>
    </source>
</evidence>
<dbReference type="SUPFAM" id="SSF47384">
    <property type="entry name" value="Homodimeric domain of signal transducing histidine kinase"/>
    <property type="match status" value="1"/>
</dbReference>
<feature type="transmembrane region" description="Helical" evidence="9">
    <location>
        <begin position="231"/>
        <end position="254"/>
    </location>
</feature>
<accession>A0A1F5JPY5</accession>
<dbReference type="FunFam" id="3.30.565.10:FF:000006">
    <property type="entry name" value="Sensor histidine kinase WalK"/>
    <property type="match status" value="1"/>
</dbReference>
<gene>
    <name evidence="11" type="ORF">A3C59_03395</name>
</gene>
<dbReference type="PANTHER" id="PTHR43711">
    <property type="entry name" value="TWO-COMPONENT HISTIDINE KINASE"/>
    <property type="match status" value="1"/>
</dbReference>
<feature type="transmembrane region" description="Helical" evidence="9">
    <location>
        <begin position="33"/>
        <end position="52"/>
    </location>
</feature>
<proteinExistence type="predicted"/>
<dbReference type="SUPFAM" id="SSF55781">
    <property type="entry name" value="GAF domain-like"/>
    <property type="match status" value="1"/>
</dbReference>
<evidence type="ECO:0000256" key="6">
    <source>
        <dbReference type="ARBA" id="ARBA00023012"/>
    </source>
</evidence>
<comment type="caution">
    <text evidence="11">The sequence shown here is derived from an EMBL/GenBank/DDBJ whole genome shotgun (WGS) entry which is preliminary data.</text>
</comment>
<evidence type="ECO:0000256" key="2">
    <source>
        <dbReference type="ARBA" id="ARBA00012438"/>
    </source>
</evidence>
<dbReference type="SUPFAM" id="SSF55874">
    <property type="entry name" value="ATPase domain of HSP90 chaperone/DNA topoisomerase II/histidine kinase"/>
    <property type="match status" value="1"/>
</dbReference>
<dbReference type="PANTHER" id="PTHR43711:SF31">
    <property type="entry name" value="HISTIDINE KINASE"/>
    <property type="match status" value="1"/>
</dbReference>
<feature type="transmembrane region" description="Helical" evidence="9">
    <location>
        <begin position="132"/>
        <end position="153"/>
    </location>
</feature>
<organism evidence="11 12">
    <name type="scientific">Candidatus Daviesbacteria bacterium RIFCSPHIGHO2_02_FULL_36_13</name>
    <dbReference type="NCBI Taxonomy" id="1797768"/>
    <lineage>
        <taxon>Bacteria</taxon>
        <taxon>Candidatus Daviesiibacteriota</taxon>
    </lineage>
</organism>
<feature type="coiled-coil region" evidence="8">
    <location>
        <begin position="476"/>
        <end position="503"/>
    </location>
</feature>
<keyword evidence="4" id="KW-0808">Transferase</keyword>
<dbReference type="Proteomes" id="UP000176902">
    <property type="component" value="Unassembled WGS sequence"/>
</dbReference>
<feature type="transmembrane region" description="Helical" evidence="9">
    <location>
        <begin position="165"/>
        <end position="192"/>
    </location>
</feature>
<sequence>MTNLFIATASILSLILAVVPIRKNGKSLSNLSFAWLSFVMGIWAMLFIPYNYPFLFDSLFWIKAIYILVCVMVGAMLFFGYAFPYGDKPNRWAILIYSVLNIPIIYMILFTNLFVASVHQTPTGPETVVGPYYWYGSLVWSVSGLGIAIYHLVKKFKKATGKAKFQLLYMFLGLSIFGIAAAILDGLIPIIFHTSRYFSLSAVFTLAFVGMTAYSIARHRLLDIRVALQEVLVFSLTTFLISGMFLIGAISYWTFTGQEFKMGVLLIIVILSSLLTLIFEKVTSVSKIIARNFLGQSVYDYQKVVRELGLRLSTSLDLQRLIDTLIDQLVEVFKLKKMAILLYDHGKNKYLLQKVVGFNKTLDQIEEIFNSFTSVYFPESPKIIDLEEIRKLSSGPVFGFKENSLRQLATIMDQNELSLIIPLVTNNKIIGIIVIGEKTSLDPYTVQDINFLNTMAFETSIAFQNAKSYEEIQKFNITLTKEVEDATRELKHANEKLKVLDKLKDDFVSIASHELRTPMTAIRSYAWMALNRSDVPLSDKLKRYLIRVFISTQRLINLVNDMLNISRIESGKIEIKPEPVDVLSLVRDIIDEVYYSKSTDKKFQFEVMEKPVPKVFADPDKLRQVLLNLVGNSIKFTPQEGKITFDFFTDGKTVEISIKDTGVGISKEDLSKLFHKFSRLDNSYTALSVSGGTGLGLYISKNLIELMHGTIKASSEGVGHGTTVTITLPVANSDTLSHADQFTIKPRGEVKGLEPVAI</sequence>
<keyword evidence="9" id="KW-1133">Transmembrane helix</keyword>
<evidence type="ECO:0000259" key="10">
    <source>
        <dbReference type="PROSITE" id="PS50109"/>
    </source>
</evidence>
<keyword evidence="5" id="KW-0418">Kinase</keyword>
<dbReference type="SMART" id="SM00387">
    <property type="entry name" value="HATPase_c"/>
    <property type="match status" value="1"/>
</dbReference>
<evidence type="ECO:0000256" key="7">
    <source>
        <dbReference type="ARBA" id="ARBA00023136"/>
    </source>
</evidence>
<dbReference type="SMART" id="SM00388">
    <property type="entry name" value="HisKA"/>
    <property type="match status" value="1"/>
</dbReference>
<dbReference type="PRINTS" id="PR00344">
    <property type="entry name" value="BCTRLSENSOR"/>
</dbReference>
<keyword evidence="3" id="KW-0597">Phosphoprotein</keyword>
<dbReference type="STRING" id="1797768.A3C59_03395"/>
<evidence type="ECO:0000313" key="11">
    <source>
        <dbReference type="EMBL" id="OGE30734.1"/>
    </source>
</evidence>
<feature type="domain" description="Histidine kinase" evidence="10">
    <location>
        <begin position="510"/>
        <end position="732"/>
    </location>
</feature>
<keyword evidence="7 9" id="KW-0472">Membrane</keyword>
<dbReference type="CDD" id="cd16922">
    <property type="entry name" value="HATPase_EvgS-ArcB-TorS-like"/>
    <property type="match status" value="1"/>
</dbReference>
<dbReference type="InterPro" id="IPR036097">
    <property type="entry name" value="HisK_dim/P_sf"/>
</dbReference>
<feature type="transmembrane region" description="Helical" evidence="9">
    <location>
        <begin position="64"/>
        <end position="83"/>
    </location>
</feature>
<feature type="transmembrane region" description="Helical" evidence="9">
    <location>
        <begin position="95"/>
        <end position="120"/>
    </location>
</feature>
<dbReference type="PROSITE" id="PS50109">
    <property type="entry name" value="HIS_KIN"/>
    <property type="match status" value="1"/>
</dbReference>
<dbReference type="CDD" id="cd00082">
    <property type="entry name" value="HisKA"/>
    <property type="match status" value="1"/>
</dbReference>
<evidence type="ECO:0000256" key="1">
    <source>
        <dbReference type="ARBA" id="ARBA00000085"/>
    </source>
</evidence>
<dbReference type="InterPro" id="IPR005467">
    <property type="entry name" value="His_kinase_dom"/>
</dbReference>
<keyword evidence="9" id="KW-0812">Transmembrane</keyword>
<dbReference type="EMBL" id="MFCV01000044">
    <property type="protein sequence ID" value="OGE30734.1"/>
    <property type="molecule type" value="Genomic_DNA"/>
</dbReference>
<dbReference type="Gene3D" id="3.30.565.10">
    <property type="entry name" value="Histidine kinase-like ATPase, C-terminal domain"/>
    <property type="match status" value="1"/>
</dbReference>
<dbReference type="InterPro" id="IPR004358">
    <property type="entry name" value="Sig_transdc_His_kin-like_C"/>
</dbReference>
<dbReference type="FunFam" id="1.10.287.130:FF:000001">
    <property type="entry name" value="Two-component sensor histidine kinase"/>
    <property type="match status" value="1"/>
</dbReference>
<evidence type="ECO:0000256" key="8">
    <source>
        <dbReference type="SAM" id="Coils"/>
    </source>
</evidence>
<dbReference type="GO" id="GO:0000155">
    <property type="term" value="F:phosphorelay sensor kinase activity"/>
    <property type="evidence" value="ECO:0007669"/>
    <property type="project" value="InterPro"/>
</dbReference>
<evidence type="ECO:0000256" key="3">
    <source>
        <dbReference type="ARBA" id="ARBA00022553"/>
    </source>
</evidence>
<dbReference type="InterPro" id="IPR003661">
    <property type="entry name" value="HisK_dim/P_dom"/>
</dbReference>
<keyword evidence="6" id="KW-0902">Two-component regulatory system</keyword>
<feature type="transmembrane region" description="Helical" evidence="9">
    <location>
        <begin position="6"/>
        <end position="21"/>
    </location>
</feature>
<dbReference type="AlphaFoldDB" id="A0A1F5JPY5"/>
<name>A0A1F5JPY5_9BACT</name>
<feature type="transmembrane region" description="Helical" evidence="9">
    <location>
        <begin position="198"/>
        <end position="219"/>
    </location>
</feature>
<dbReference type="Pfam" id="PF02518">
    <property type="entry name" value="HATPase_c"/>
    <property type="match status" value="1"/>
</dbReference>
<dbReference type="InterPro" id="IPR003594">
    <property type="entry name" value="HATPase_dom"/>
</dbReference>
<dbReference type="InterPro" id="IPR029016">
    <property type="entry name" value="GAF-like_dom_sf"/>
</dbReference>
<evidence type="ECO:0000256" key="4">
    <source>
        <dbReference type="ARBA" id="ARBA00022679"/>
    </source>
</evidence>
<reference evidence="11 12" key="1">
    <citation type="journal article" date="2016" name="Nat. Commun.">
        <title>Thousands of microbial genomes shed light on interconnected biogeochemical processes in an aquifer system.</title>
        <authorList>
            <person name="Anantharaman K."/>
            <person name="Brown C.T."/>
            <person name="Hug L.A."/>
            <person name="Sharon I."/>
            <person name="Castelle C.J."/>
            <person name="Probst A.J."/>
            <person name="Thomas B.C."/>
            <person name="Singh A."/>
            <person name="Wilkins M.J."/>
            <person name="Karaoz U."/>
            <person name="Brodie E.L."/>
            <person name="Williams K.H."/>
            <person name="Hubbard S.S."/>
            <person name="Banfield J.F."/>
        </authorList>
    </citation>
    <scope>NUCLEOTIDE SEQUENCE [LARGE SCALE GENOMIC DNA]</scope>
</reference>
<evidence type="ECO:0000256" key="9">
    <source>
        <dbReference type="SAM" id="Phobius"/>
    </source>
</evidence>
<comment type="catalytic activity">
    <reaction evidence="1">
        <text>ATP + protein L-histidine = ADP + protein N-phospho-L-histidine.</text>
        <dbReference type="EC" id="2.7.13.3"/>
    </reaction>
</comment>
<evidence type="ECO:0000313" key="12">
    <source>
        <dbReference type="Proteomes" id="UP000176902"/>
    </source>
</evidence>
<dbReference type="Pfam" id="PF00512">
    <property type="entry name" value="HisKA"/>
    <property type="match status" value="1"/>
</dbReference>
<dbReference type="Gene3D" id="1.10.287.130">
    <property type="match status" value="1"/>
</dbReference>
<dbReference type="InterPro" id="IPR036890">
    <property type="entry name" value="HATPase_C_sf"/>
</dbReference>
<dbReference type="EC" id="2.7.13.3" evidence="2"/>
<feature type="transmembrane region" description="Helical" evidence="9">
    <location>
        <begin position="260"/>
        <end position="279"/>
    </location>
</feature>
<dbReference type="InterPro" id="IPR050736">
    <property type="entry name" value="Sensor_HK_Regulatory"/>
</dbReference>
<protein>
    <recommendedName>
        <fullName evidence="2">histidine kinase</fullName>
        <ecNumber evidence="2">2.7.13.3</ecNumber>
    </recommendedName>
</protein>
<keyword evidence="8" id="KW-0175">Coiled coil</keyword>
<dbReference type="Gene3D" id="3.30.450.40">
    <property type="match status" value="1"/>
</dbReference>